<feature type="transmembrane region" description="Helical" evidence="1">
    <location>
        <begin position="382"/>
        <end position="403"/>
    </location>
</feature>
<dbReference type="PANTHER" id="PTHR11422:SF12">
    <property type="entry name" value="MICROFIBRIL-ASSOCIATED GLYCOPROTEIN 3"/>
    <property type="match status" value="1"/>
</dbReference>
<dbReference type="Ensembl" id="ENSNMLT00000038760.1">
    <property type="protein sequence ID" value="ENSNMLP00000034798.1"/>
    <property type="gene ID" value="ENSNMLG00000021634.1"/>
</dbReference>
<evidence type="ECO:0000313" key="3">
    <source>
        <dbReference type="Ensembl" id="ENSNMLP00000034798.1"/>
    </source>
</evidence>
<keyword evidence="1" id="KW-1133">Transmembrane helix</keyword>
<dbReference type="Proteomes" id="UP000694523">
    <property type="component" value="Unplaced"/>
</dbReference>
<sequence length="416" mass="46366">MSFVGLGFEMCKNCFGRYTDVHISRKPPGNGNLKQTLSYFDSSVWRMQKSGVQLWSAAWLSRVKCPHTEFRLGDYSLQIQSVRAEDAGIYTCIFFFKVLSKCILSLFAVSFSPAAPIMNQRVEVSCGVTGGEWPSGSRVQWTLNGRPYETPKTFGRQYRQPRNTPLSFKAVESVRGNWTCVVTHKKREWRTSALLDVKGIVQPPNDSTKIYAAVGSAADLPCVFSKNLTTSNALWERIHNISTSKPAALPASFSAPWSSVMRTRDGTGYFCGACFNEHSVSFPPVEVEVLSRNEASLTLTCQLSDTSDVTEYEWIYTASDLSGNRFIASVQKGRTVTLSQESEGQWTCRFSGEQGVLGNVTYNIQHMSSGNEEKPSVVSHNAAVLIGLSFLLLILLLTLNQLYRNHQRVRQITALK</sequence>
<protein>
    <recommendedName>
        <fullName evidence="2">Ig-like domain-containing protein</fullName>
    </recommendedName>
</protein>
<name>A0A8C6UJE1_9GOBI</name>
<accession>A0A8C6UJE1</accession>
<organism evidence="3 4">
    <name type="scientific">Neogobius melanostomus</name>
    <name type="common">round goby</name>
    <dbReference type="NCBI Taxonomy" id="47308"/>
    <lineage>
        <taxon>Eukaryota</taxon>
        <taxon>Metazoa</taxon>
        <taxon>Chordata</taxon>
        <taxon>Craniata</taxon>
        <taxon>Vertebrata</taxon>
        <taxon>Euteleostomi</taxon>
        <taxon>Actinopterygii</taxon>
        <taxon>Neopterygii</taxon>
        <taxon>Teleostei</taxon>
        <taxon>Neoteleostei</taxon>
        <taxon>Acanthomorphata</taxon>
        <taxon>Gobiaria</taxon>
        <taxon>Gobiiformes</taxon>
        <taxon>Gobioidei</taxon>
        <taxon>Gobiidae</taxon>
        <taxon>Benthophilinae</taxon>
        <taxon>Neogobiini</taxon>
        <taxon>Neogobius</taxon>
    </lineage>
</organism>
<dbReference type="AlphaFoldDB" id="A0A8C6UJE1"/>
<reference evidence="3" key="1">
    <citation type="submission" date="2025-08" db="UniProtKB">
        <authorList>
            <consortium name="Ensembl"/>
        </authorList>
    </citation>
    <scope>IDENTIFICATION</scope>
</reference>
<evidence type="ECO:0000259" key="2">
    <source>
        <dbReference type="PROSITE" id="PS50835"/>
    </source>
</evidence>
<dbReference type="SUPFAM" id="SSF48726">
    <property type="entry name" value="Immunoglobulin"/>
    <property type="match status" value="2"/>
</dbReference>
<feature type="domain" description="Ig-like" evidence="2">
    <location>
        <begin position="283"/>
        <end position="363"/>
    </location>
</feature>
<keyword evidence="1" id="KW-0812">Transmembrane</keyword>
<keyword evidence="1" id="KW-0472">Membrane</keyword>
<dbReference type="SMART" id="SM00409">
    <property type="entry name" value="IG"/>
    <property type="match status" value="3"/>
</dbReference>
<dbReference type="GO" id="GO:0042110">
    <property type="term" value="P:T cell activation"/>
    <property type="evidence" value="ECO:0007669"/>
    <property type="project" value="TreeGrafter"/>
</dbReference>
<evidence type="ECO:0000256" key="1">
    <source>
        <dbReference type="SAM" id="Phobius"/>
    </source>
</evidence>
<feature type="domain" description="Ig-like" evidence="2">
    <location>
        <begin position="119"/>
        <end position="196"/>
    </location>
</feature>
<dbReference type="InterPro" id="IPR003599">
    <property type="entry name" value="Ig_sub"/>
</dbReference>
<dbReference type="GO" id="GO:0042289">
    <property type="term" value="F:MHC class II protein binding"/>
    <property type="evidence" value="ECO:0007669"/>
    <property type="project" value="TreeGrafter"/>
</dbReference>
<dbReference type="Gene3D" id="2.60.40.10">
    <property type="entry name" value="Immunoglobulins"/>
    <property type="match status" value="2"/>
</dbReference>
<dbReference type="PANTHER" id="PTHR11422">
    <property type="entry name" value="T-CELL SURFACE GLYCOPROTEIN CD4"/>
    <property type="match status" value="1"/>
</dbReference>
<dbReference type="GO" id="GO:1990782">
    <property type="term" value="F:protein tyrosine kinase binding"/>
    <property type="evidence" value="ECO:0007669"/>
    <property type="project" value="TreeGrafter"/>
</dbReference>
<dbReference type="GO" id="GO:0009897">
    <property type="term" value="C:external side of plasma membrane"/>
    <property type="evidence" value="ECO:0007669"/>
    <property type="project" value="TreeGrafter"/>
</dbReference>
<dbReference type="InterPro" id="IPR013783">
    <property type="entry name" value="Ig-like_fold"/>
</dbReference>
<evidence type="ECO:0000313" key="4">
    <source>
        <dbReference type="Proteomes" id="UP000694523"/>
    </source>
</evidence>
<keyword evidence="4" id="KW-1185">Reference proteome</keyword>
<dbReference type="InterPro" id="IPR036179">
    <property type="entry name" value="Ig-like_dom_sf"/>
</dbReference>
<dbReference type="GO" id="GO:0035723">
    <property type="term" value="P:interleukin-15-mediated signaling pathway"/>
    <property type="evidence" value="ECO:0007669"/>
    <property type="project" value="TreeGrafter"/>
</dbReference>
<dbReference type="GO" id="GO:0070374">
    <property type="term" value="P:positive regulation of ERK1 and ERK2 cascade"/>
    <property type="evidence" value="ECO:0007669"/>
    <property type="project" value="TreeGrafter"/>
</dbReference>
<dbReference type="GO" id="GO:0045121">
    <property type="term" value="C:membrane raft"/>
    <property type="evidence" value="ECO:0007669"/>
    <property type="project" value="TreeGrafter"/>
</dbReference>
<proteinExistence type="predicted"/>
<dbReference type="PROSITE" id="PS50835">
    <property type="entry name" value="IG_LIKE"/>
    <property type="match status" value="2"/>
</dbReference>
<reference evidence="3" key="2">
    <citation type="submission" date="2025-09" db="UniProtKB">
        <authorList>
            <consortium name="Ensembl"/>
        </authorList>
    </citation>
    <scope>IDENTIFICATION</scope>
</reference>
<dbReference type="InterPro" id="IPR007110">
    <property type="entry name" value="Ig-like_dom"/>
</dbReference>